<dbReference type="AlphaFoldDB" id="A0A7J9CX83"/>
<comment type="caution">
    <text evidence="1">The sequence shown here is derived from an EMBL/GenBank/DDBJ whole genome shotgun (WGS) entry which is preliminary data.</text>
</comment>
<protein>
    <submittedName>
        <fullName evidence="1">Uncharacterized protein</fullName>
    </submittedName>
</protein>
<dbReference type="InterPro" id="IPR042080">
    <property type="entry name" value="RNA_2'-PTrans_N"/>
</dbReference>
<evidence type="ECO:0000313" key="2">
    <source>
        <dbReference type="Proteomes" id="UP000593579"/>
    </source>
</evidence>
<keyword evidence="2" id="KW-1185">Reference proteome</keyword>
<name>A0A7J9CX83_GOSGO</name>
<evidence type="ECO:0000313" key="1">
    <source>
        <dbReference type="EMBL" id="MBA0753139.1"/>
    </source>
</evidence>
<reference evidence="1 2" key="1">
    <citation type="journal article" date="2019" name="Genome Biol. Evol.">
        <title>Insights into the evolution of the New World diploid cottons (Gossypium, subgenus Houzingenia) based on genome sequencing.</title>
        <authorList>
            <person name="Grover C.E."/>
            <person name="Arick M.A. 2nd"/>
            <person name="Thrash A."/>
            <person name="Conover J.L."/>
            <person name="Sanders W.S."/>
            <person name="Peterson D.G."/>
            <person name="Frelichowski J.E."/>
            <person name="Scheffler J.A."/>
            <person name="Scheffler B.E."/>
            <person name="Wendel J.F."/>
        </authorList>
    </citation>
    <scope>NUCLEOTIDE SEQUENCE [LARGE SCALE GENOMIC DNA]</scope>
    <source>
        <strain evidence="1">5</strain>
        <tissue evidence="1">Leaf</tissue>
    </source>
</reference>
<dbReference type="Proteomes" id="UP000593579">
    <property type="component" value="Unassembled WGS sequence"/>
</dbReference>
<dbReference type="Gene3D" id="1.10.10.970">
    <property type="entry name" value="RNA 2'-phosphotransferase, Tpt1/KptA family, N-terminal domain"/>
    <property type="match status" value="1"/>
</dbReference>
<proteinExistence type="predicted"/>
<accession>A0A7J9CX83</accession>
<gene>
    <name evidence="1" type="ORF">Gogos_005503</name>
</gene>
<dbReference type="EMBL" id="JABEZY010117118">
    <property type="protein sequence ID" value="MBA0753139.1"/>
    <property type="molecule type" value="Genomic_DNA"/>
</dbReference>
<sequence length="48" mass="5586">MVMAKVEDLLKLNMKTFANIPLRLHTVDDIKEAVKKDNKQRFSPLEES</sequence>
<dbReference type="OrthoDB" id="955264at2759"/>
<organism evidence="1 2">
    <name type="scientific">Gossypium gossypioides</name>
    <name type="common">Mexican cotton</name>
    <name type="synonym">Selera gossypioides</name>
    <dbReference type="NCBI Taxonomy" id="34282"/>
    <lineage>
        <taxon>Eukaryota</taxon>
        <taxon>Viridiplantae</taxon>
        <taxon>Streptophyta</taxon>
        <taxon>Embryophyta</taxon>
        <taxon>Tracheophyta</taxon>
        <taxon>Spermatophyta</taxon>
        <taxon>Magnoliopsida</taxon>
        <taxon>eudicotyledons</taxon>
        <taxon>Gunneridae</taxon>
        <taxon>Pentapetalae</taxon>
        <taxon>rosids</taxon>
        <taxon>malvids</taxon>
        <taxon>Malvales</taxon>
        <taxon>Malvaceae</taxon>
        <taxon>Malvoideae</taxon>
        <taxon>Gossypium</taxon>
    </lineage>
</organism>